<gene>
    <name evidence="2" type="ORF">ACFQ1S_44825</name>
</gene>
<proteinExistence type="predicted"/>
<keyword evidence="3" id="KW-1185">Reference proteome</keyword>
<keyword evidence="1" id="KW-0472">Membrane</keyword>
<sequence length="93" mass="10584">ARIRRDISPDRAEFDHRWDTDPGFRRLHRTLTLTWVAGLTAESAVAVAIIYTFPLTAAVVVTSVLSPACIFGLVSWTQYRAHRWTAKHPVCHR</sequence>
<feature type="transmembrane region" description="Helical" evidence="1">
    <location>
        <begin position="57"/>
        <end position="77"/>
    </location>
</feature>
<feature type="transmembrane region" description="Helical" evidence="1">
    <location>
        <begin position="31"/>
        <end position="51"/>
    </location>
</feature>
<evidence type="ECO:0000256" key="1">
    <source>
        <dbReference type="SAM" id="Phobius"/>
    </source>
</evidence>
<keyword evidence="1" id="KW-0812">Transmembrane</keyword>
<evidence type="ECO:0000313" key="3">
    <source>
        <dbReference type="Proteomes" id="UP001597045"/>
    </source>
</evidence>
<dbReference type="Proteomes" id="UP001597045">
    <property type="component" value="Unassembled WGS sequence"/>
</dbReference>
<protein>
    <submittedName>
        <fullName evidence="2">Uncharacterized protein</fullName>
    </submittedName>
</protein>
<comment type="caution">
    <text evidence="2">The sequence shown here is derived from an EMBL/GenBank/DDBJ whole genome shotgun (WGS) entry which is preliminary data.</text>
</comment>
<reference evidence="3" key="1">
    <citation type="journal article" date="2019" name="Int. J. Syst. Evol. Microbiol.">
        <title>The Global Catalogue of Microorganisms (GCM) 10K type strain sequencing project: providing services to taxonomists for standard genome sequencing and annotation.</title>
        <authorList>
            <consortium name="The Broad Institute Genomics Platform"/>
            <consortium name="The Broad Institute Genome Sequencing Center for Infectious Disease"/>
            <person name="Wu L."/>
            <person name="Ma J."/>
        </authorList>
    </citation>
    <scope>NUCLEOTIDE SEQUENCE [LARGE SCALE GENOMIC DNA]</scope>
    <source>
        <strain evidence="3">JCM 31486</strain>
    </source>
</reference>
<organism evidence="2 3">
    <name type="scientific">Kibdelosporangium lantanae</name>
    <dbReference type="NCBI Taxonomy" id="1497396"/>
    <lineage>
        <taxon>Bacteria</taxon>
        <taxon>Bacillati</taxon>
        <taxon>Actinomycetota</taxon>
        <taxon>Actinomycetes</taxon>
        <taxon>Pseudonocardiales</taxon>
        <taxon>Pseudonocardiaceae</taxon>
        <taxon>Kibdelosporangium</taxon>
    </lineage>
</organism>
<accession>A0ABW3MNF6</accession>
<name>A0ABW3MNF6_9PSEU</name>
<feature type="non-terminal residue" evidence="2">
    <location>
        <position position="1"/>
    </location>
</feature>
<evidence type="ECO:0000313" key="2">
    <source>
        <dbReference type="EMBL" id="MFD1052202.1"/>
    </source>
</evidence>
<dbReference type="EMBL" id="JBHTIS010004218">
    <property type="protein sequence ID" value="MFD1052202.1"/>
    <property type="molecule type" value="Genomic_DNA"/>
</dbReference>
<keyword evidence="1" id="KW-1133">Transmembrane helix</keyword>